<dbReference type="PRINTS" id="PR00463">
    <property type="entry name" value="EP450I"/>
</dbReference>
<dbReference type="PANTHER" id="PTHR24305">
    <property type="entry name" value="CYTOCHROME P450"/>
    <property type="match status" value="1"/>
</dbReference>
<organism evidence="7 8">
    <name type="scientific">Sporothrix bragantina</name>
    <dbReference type="NCBI Taxonomy" id="671064"/>
    <lineage>
        <taxon>Eukaryota</taxon>
        <taxon>Fungi</taxon>
        <taxon>Dikarya</taxon>
        <taxon>Ascomycota</taxon>
        <taxon>Pezizomycotina</taxon>
        <taxon>Sordariomycetes</taxon>
        <taxon>Sordariomycetidae</taxon>
        <taxon>Ophiostomatales</taxon>
        <taxon>Ophiostomataceae</taxon>
        <taxon>Sporothrix</taxon>
    </lineage>
</organism>
<keyword evidence="6" id="KW-0560">Oxidoreductase</keyword>
<keyword evidence="8" id="KW-1185">Reference proteome</keyword>
<dbReference type="PRINTS" id="PR00385">
    <property type="entry name" value="P450"/>
</dbReference>
<dbReference type="Proteomes" id="UP001642406">
    <property type="component" value="Unassembled WGS sequence"/>
</dbReference>
<dbReference type="Gene3D" id="1.10.630.10">
    <property type="entry name" value="Cytochrome P450"/>
    <property type="match status" value="1"/>
</dbReference>
<protein>
    <recommendedName>
        <fullName evidence="9">Benzoate 4-monooxygenase cytochrome P450</fullName>
    </recommendedName>
</protein>
<dbReference type="PROSITE" id="PS00086">
    <property type="entry name" value="CYTOCHROME_P450"/>
    <property type="match status" value="1"/>
</dbReference>
<evidence type="ECO:0000256" key="2">
    <source>
        <dbReference type="ARBA" id="ARBA00010617"/>
    </source>
</evidence>
<keyword evidence="3 6" id="KW-0349">Heme</keyword>
<dbReference type="Pfam" id="PF00067">
    <property type="entry name" value="p450"/>
    <property type="match status" value="1"/>
</dbReference>
<reference evidence="7 8" key="1">
    <citation type="submission" date="2024-01" db="EMBL/GenBank/DDBJ databases">
        <authorList>
            <person name="Allen C."/>
            <person name="Tagirdzhanova G."/>
        </authorList>
    </citation>
    <scope>NUCLEOTIDE SEQUENCE [LARGE SCALE GENOMIC DNA]</scope>
</reference>
<dbReference type="InterPro" id="IPR050121">
    <property type="entry name" value="Cytochrome_P450_monoxygenase"/>
</dbReference>
<evidence type="ECO:0008006" key="9">
    <source>
        <dbReference type="Google" id="ProtNLM"/>
    </source>
</evidence>
<comment type="similarity">
    <text evidence="2 6">Belongs to the cytochrome P450 family.</text>
</comment>
<dbReference type="InterPro" id="IPR001128">
    <property type="entry name" value="Cyt_P450"/>
</dbReference>
<proteinExistence type="inferred from homology"/>
<comment type="cofactor">
    <cofactor evidence="1">
        <name>heme</name>
        <dbReference type="ChEBI" id="CHEBI:30413"/>
    </cofactor>
</comment>
<evidence type="ECO:0000256" key="3">
    <source>
        <dbReference type="ARBA" id="ARBA00022617"/>
    </source>
</evidence>
<evidence type="ECO:0000256" key="1">
    <source>
        <dbReference type="ARBA" id="ARBA00001971"/>
    </source>
</evidence>
<evidence type="ECO:0000256" key="5">
    <source>
        <dbReference type="ARBA" id="ARBA00023004"/>
    </source>
</evidence>
<dbReference type="SUPFAM" id="SSF48264">
    <property type="entry name" value="Cytochrome P450"/>
    <property type="match status" value="1"/>
</dbReference>
<dbReference type="PANTHER" id="PTHR24305:SF166">
    <property type="entry name" value="CYTOCHROME P450 12A4, MITOCHONDRIAL-RELATED"/>
    <property type="match status" value="1"/>
</dbReference>
<keyword evidence="5 6" id="KW-0408">Iron</keyword>
<evidence type="ECO:0000256" key="6">
    <source>
        <dbReference type="RuleBase" id="RU000461"/>
    </source>
</evidence>
<accession>A0ABP0CUR9</accession>
<keyword evidence="6" id="KW-0503">Monooxygenase</keyword>
<dbReference type="InterPro" id="IPR017972">
    <property type="entry name" value="Cyt_P450_CS"/>
</dbReference>
<comment type="caution">
    <text evidence="7">The sequence shown here is derived from an EMBL/GenBank/DDBJ whole genome shotgun (WGS) entry which is preliminary data.</text>
</comment>
<keyword evidence="4 6" id="KW-0479">Metal-binding</keyword>
<gene>
    <name evidence="7" type="ORF">SBRCBS47491_009447</name>
</gene>
<evidence type="ECO:0000313" key="8">
    <source>
        <dbReference type="Proteomes" id="UP001642406"/>
    </source>
</evidence>
<dbReference type="InterPro" id="IPR002401">
    <property type="entry name" value="Cyt_P450_E_grp-I"/>
</dbReference>
<dbReference type="EMBL" id="CAWUHC010000149">
    <property type="protein sequence ID" value="CAK7235887.1"/>
    <property type="molecule type" value="Genomic_DNA"/>
</dbReference>
<dbReference type="InterPro" id="IPR036396">
    <property type="entry name" value="Cyt_P450_sf"/>
</dbReference>
<evidence type="ECO:0000313" key="7">
    <source>
        <dbReference type="EMBL" id="CAK7235887.1"/>
    </source>
</evidence>
<name>A0ABP0CUR9_9PEZI</name>
<evidence type="ECO:0000256" key="4">
    <source>
        <dbReference type="ARBA" id="ARBA00022723"/>
    </source>
</evidence>
<sequence length="522" mass="58549">MLTLYILLAGAAVVSLRLITSYFLDRKGLQQFPVPSWVAAISPFWRIYHNYHLRQFEAIHQAHLRLGSHVRISPNHISISAPEAVDTIYGHGANFLKDVWYDGGAGESRTMADTRSKAEHQAKRKRMAHLFSQKTIADMEPVIHDRVLALLRATDQQACDGSVFNVRRFVNYFTIDLITYILFGAPARCLELGHDNVRAKNARTGHIYEAPLIDSLHDSMRVAVPIGYAPDAMPLGRALVRLHPQFRSGERFTDIVYYYVTEACAKIQALPDPGNAEANSFADGGFLRQIMYDKQGCATDLPLSELLAECSGMVNAGSDTTSTALANCIYLLCMQRHVCYRDRLRAELAPVFAAAAGRLPRYEALAALPFLRACIDETLRLRPSSAFGLPREVPVGGRWIAGKFVAGGVSVSVPTYSLLHNPDVFAHPETFRPERWTDMPADDPRLVRMKKYHLPFSTGPRACIGRNIAYFEMVLVVAALVHYFDFTFADPRVDGHYEVLERLNANPDELFMYPKRRVEGSF</sequence>